<keyword evidence="7" id="KW-1185">Reference proteome</keyword>
<reference evidence="6" key="2">
    <citation type="submission" date="2023-06" db="EMBL/GenBank/DDBJ databases">
        <authorList>
            <person name="Swenson N.G."/>
            <person name="Wegrzyn J.L."/>
            <person name="Mcevoy S.L."/>
        </authorList>
    </citation>
    <scope>NUCLEOTIDE SEQUENCE</scope>
    <source>
        <strain evidence="6">NS2018</strain>
        <tissue evidence="6">Leaf</tissue>
    </source>
</reference>
<dbReference type="InterPro" id="IPR036322">
    <property type="entry name" value="WD40_repeat_dom_sf"/>
</dbReference>
<evidence type="ECO:0000313" key="6">
    <source>
        <dbReference type="EMBL" id="KAK0592089.1"/>
    </source>
</evidence>
<proteinExistence type="predicted"/>
<evidence type="ECO:0000256" key="2">
    <source>
        <dbReference type="ARBA" id="ARBA00022574"/>
    </source>
</evidence>
<accession>A0AA39VN70</accession>
<reference evidence="6" key="1">
    <citation type="journal article" date="2022" name="Plant J.">
        <title>Strategies of tolerance reflected in two North American maple genomes.</title>
        <authorList>
            <person name="McEvoy S.L."/>
            <person name="Sezen U.U."/>
            <person name="Trouern-Trend A."/>
            <person name="McMahon S.M."/>
            <person name="Schaberg P.G."/>
            <person name="Yang J."/>
            <person name="Wegrzyn J.L."/>
            <person name="Swenson N.G."/>
        </authorList>
    </citation>
    <scope>NUCLEOTIDE SEQUENCE</scope>
    <source>
        <strain evidence="6">NS2018</strain>
    </source>
</reference>
<dbReference type="EMBL" id="JAUESC010000380">
    <property type="protein sequence ID" value="KAK0592089.1"/>
    <property type="molecule type" value="Genomic_DNA"/>
</dbReference>
<dbReference type="InterPro" id="IPR001680">
    <property type="entry name" value="WD40_rpt"/>
</dbReference>
<evidence type="ECO:0000256" key="5">
    <source>
        <dbReference type="SAM" id="MobiDB-lite"/>
    </source>
</evidence>
<evidence type="ECO:0000256" key="1">
    <source>
        <dbReference type="ARBA" id="ARBA00004123"/>
    </source>
</evidence>
<evidence type="ECO:0000256" key="3">
    <source>
        <dbReference type="ARBA" id="ARBA00022737"/>
    </source>
</evidence>
<dbReference type="Proteomes" id="UP001168877">
    <property type="component" value="Unassembled WGS sequence"/>
</dbReference>
<keyword evidence="3" id="KW-0677">Repeat</keyword>
<dbReference type="Pfam" id="PF00400">
    <property type="entry name" value="WD40"/>
    <property type="match status" value="1"/>
</dbReference>
<comment type="caution">
    <text evidence="6">The sequence shown here is derived from an EMBL/GenBank/DDBJ whole genome shotgun (WGS) entry which is preliminary data.</text>
</comment>
<dbReference type="InterPro" id="IPR015943">
    <property type="entry name" value="WD40/YVTN_repeat-like_dom_sf"/>
</dbReference>
<comment type="subcellular location">
    <subcellularLocation>
        <location evidence="1">Nucleus</location>
    </subcellularLocation>
</comment>
<organism evidence="6 7">
    <name type="scientific">Acer saccharum</name>
    <name type="common">Sugar maple</name>
    <dbReference type="NCBI Taxonomy" id="4024"/>
    <lineage>
        <taxon>Eukaryota</taxon>
        <taxon>Viridiplantae</taxon>
        <taxon>Streptophyta</taxon>
        <taxon>Embryophyta</taxon>
        <taxon>Tracheophyta</taxon>
        <taxon>Spermatophyta</taxon>
        <taxon>Magnoliopsida</taxon>
        <taxon>eudicotyledons</taxon>
        <taxon>Gunneridae</taxon>
        <taxon>Pentapetalae</taxon>
        <taxon>rosids</taxon>
        <taxon>malvids</taxon>
        <taxon>Sapindales</taxon>
        <taxon>Sapindaceae</taxon>
        <taxon>Hippocastanoideae</taxon>
        <taxon>Acereae</taxon>
        <taxon>Acer</taxon>
    </lineage>
</organism>
<keyword evidence="4" id="KW-0539">Nucleus</keyword>
<evidence type="ECO:0000313" key="7">
    <source>
        <dbReference type="Proteomes" id="UP001168877"/>
    </source>
</evidence>
<dbReference type="PANTHER" id="PTHR44040">
    <property type="entry name" value="RETINOBLASTOMA-BINDING PROTEIN 5"/>
    <property type="match status" value="1"/>
</dbReference>
<evidence type="ECO:0000256" key="4">
    <source>
        <dbReference type="ARBA" id="ARBA00023242"/>
    </source>
</evidence>
<dbReference type="InterPro" id="IPR037850">
    <property type="entry name" value="RBBP5/Swd1"/>
</dbReference>
<feature type="compositionally biased region" description="Polar residues" evidence="5">
    <location>
        <begin position="329"/>
        <end position="361"/>
    </location>
</feature>
<gene>
    <name evidence="6" type="ORF">LWI29_013137</name>
</gene>
<keyword evidence="2" id="KW-0853">WD repeat</keyword>
<sequence>MNASIIDPLQGDCPEVIEEYLEHGFMKCIAFNRRGTLFADALLAGCFDGSCVIWDFETRVITKELRDSECVAAITECMLDCWSKYGHRILVSAADKSLTLWDVVKGEKITRTVLQQTPLQARLHPGSSTPSLCLACPLSSPLMIVDLITGNMNVLPVVVTDLGFHNQDALESSCFSGNGEWVIGDSASKGEHKIYIWDRAEHLVKILEGPKEALIDLAWHPVHPIIVSVSLVGWVYIWAKDYTENWSAFAPDFKELEENEEYVEREDEFDLISETEKVKGSDVNEDDDVDIVAVDNDAFSDSDMSQEELCFFPAIPCPDVPEQQDKCMVSSSKLIDGNNSGSPLSEEAGQTGQAVNHSSSPLEDDTGGTHVKEGKSHQRRG</sequence>
<dbReference type="GO" id="GO:0048188">
    <property type="term" value="C:Set1C/COMPASS complex"/>
    <property type="evidence" value="ECO:0007669"/>
    <property type="project" value="InterPro"/>
</dbReference>
<feature type="region of interest" description="Disordered" evidence="5">
    <location>
        <begin position="328"/>
        <end position="381"/>
    </location>
</feature>
<dbReference type="Gene3D" id="2.130.10.10">
    <property type="entry name" value="YVTN repeat-like/Quinoprotein amine dehydrogenase"/>
    <property type="match status" value="1"/>
</dbReference>
<feature type="compositionally biased region" description="Basic and acidic residues" evidence="5">
    <location>
        <begin position="370"/>
        <end position="381"/>
    </location>
</feature>
<dbReference type="PANTHER" id="PTHR44040:SF1">
    <property type="entry name" value="RETINOBLASTOMA-BINDING PROTEIN 5"/>
    <property type="match status" value="1"/>
</dbReference>
<name>A0AA39VN70_ACESA</name>
<dbReference type="AlphaFoldDB" id="A0AA39VN70"/>
<dbReference type="SUPFAM" id="SSF50978">
    <property type="entry name" value="WD40 repeat-like"/>
    <property type="match status" value="1"/>
</dbReference>
<dbReference type="SMART" id="SM00320">
    <property type="entry name" value="WD40"/>
    <property type="match status" value="3"/>
</dbReference>
<protein>
    <submittedName>
        <fullName evidence="6">Uncharacterized protein</fullName>
    </submittedName>
</protein>